<comment type="caution">
    <text evidence="2">The sequence shown here is derived from an EMBL/GenBank/DDBJ whole genome shotgun (WGS) entry which is preliminary data.</text>
</comment>
<dbReference type="Pfam" id="PF25880">
    <property type="entry name" value="WHD_CHMP7_1st"/>
    <property type="match status" value="1"/>
</dbReference>
<keyword evidence="3" id="KW-1185">Reference proteome</keyword>
<evidence type="ECO:0000256" key="1">
    <source>
        <dbReference type="SAM" id="MobiDB-lite"/>
    </source>
</evidence>
<reference evidence="2" key="2">
    <citation type="submission" date="2023-06" db="EMBL/GenBank/DDBJ databases">
        <authorList>
            <consortium name="Lawrence Berkeley National Laboratory"/>
            <person name="Haridas S."/>
            <person name="Hensen N."/>
            <person name="Bonometti L."/>
            <person name="Westerberg I."/>
            <person name="Brannstrom I.O."/>
            <person name="Guillou S."/>
            <person name="Cros-Aarteil S."/>
            <person name="Calhoun S."/>
            <person name="Kuo A."/>
            <person name="Mondo S."/>
            <person name="Pangilinan J."/>
            <person name="Riley R."/>
            <person name="Labutti K."/>
            <person name="Andreopoulos B."/>
            <person name="Lipzen A."/>
            <person name="Chen C."/>
            <person name="Yanf M."/>
            <person name="Daum C."/>
            <person name="Ng V."/>
            <person name="Clum A."/>
            <person name="Steindorff A."/>
            <person name="Ohm R."/>
            <person name="Martin F."/>
            <person name="Silar P."/>
            <person name="Natvig D."/>
            <person name="Lalanne C."/>
            <person name="Gautier V."/>
            <person name="Ament-Velasquez S.L."/>
            <person name="Kruys A."/>
            <person name="Hutchinson M.I."/>
            <person name="Powell A.J."/>
            <person name="Barry K."/>
            <person name="Miller A.N."/>
            <person name="Grigoriev I.V."/>
            <person name="Debuchy R."/>
            <person name="Gladieux P."/>
            <person name="Thoren M.H."/>
            <person name="Johannesson H."/>
        </authorList>
    </citation>
    <scope>NUCLEOTIDE SEQUENCE</scope>
    <source>
        <strain evidence="2">CBS 955.72</strain>
    </source>
</reference>
<dbReference type="Gene3D" id="1.10.287.1060">
    <property type="entry name" value="ESAT-6-like"/>
    <property type="match status" value="1"/>
</dbReference>
<dbReference type="GO" id="GO:0032511">
    <property type="term" value="P:late endosome to vacuole transport via multivesicular body sorting pathway"/>
    <property type="evidence" value="ECO:0007669"/>
    <property type="project" value="TreeGrafter"/>
</dbReference>
<dbReference type="InterPro" id="IPR005024">
    <property type="entry name" value="Snf7_fam"/>
</dbReference>
<evidence type="ECO:0000313" key="2">
    <source>
        <dbReference type="EMBL" id="KAK3353663.1"/>
    </source>
</evidence>
<reference evidence="2" key="1">
    <citation type="journal article" date="2023" name="Mol. Phylogenet. Evol.">
        <title>Genome-scale phylogeny and comparative genomics of the fungal order Sordariales.</title>
        <authorList>
            <person name="Hensen N."/>
            <person name="Bonometti L."/>
            <person name="Westerberg I."/>
            <person name="Brannstrom I.O."/>
            <person name="Guillou S."/>
            <person name="Cros-Aarteil S."/>
            <person name="Calhoun S."/>
            <person name="Haridas S."/>
            <person name="Kuo A."/>
            <person name="Mondo S."/>
            <person name="Pangilinan J."/>
            <person name="Riley R."/>
            <person name="LaButti K."/>
            <person name="Andreopoulos B."/>
            <person name="Lipzen A."/>
            <person name="Chen C."/>
            <person name="Yan M."/>
            <person name="Daum C."/>
            <person name="Ng V."/>
            <person name="Clum A."/>
            <person name="Steindorff A."/>
            <person name="Ohm R.A."/>
            <person name="Martin F."/>
            <person name="Silar P."/>
            <person name="Natvig D.O."/>
            <person name="Lalanne C."/>
            <person name="Gautier V."/>
            <person name="Ament-Velasquez S.L."/>
            <person name="Kruys A."/>
            <person name="Hutchinson M.I."/>
            <person name="Powell A.J."/>
            <person name="Barry K."/>
            <person name="Miller A.N."/>
            <person name="Grigoriev I.V."/>
            <person name="Debuchy R."/>
            <person name="Gladieux P."/>
            <person name="Hiltunen Thoren M."/>
            <person name="Johannesson H."/>
        </authorList>
    </citation>
    <scope>NUCLEOTIDE SEQUENCE</scope>
    <source>
        <strain evidence="2">CBS 955.72</strain>
    </source>
</reference>
<feature type="region of interest" description="Disordered" evidence="1">
    <location>
        <begin position="437"/>
        <end position="474"/>
    </location>
</feature>
<dbReference type="GO" id="GO:0006900">
    <property type="term" value="P:vesicle budding from membrane"/>
    <property type="evidence" value="ECO:0007669"/>
    <property type="project" value="TreeGrafter"/>
</dbReference>
<dbReference type="PANTHER" id="PTHR22761:SF18">
    <property type="entry name" value="SORTING PROTEIN SNF7 FAMILY PROTEIN, PUTATIVE (AFU_ORTHOLOGUE AFUA_2G16692)-RELATED"/>
    <property type="match status" value="1"/>
</dbReference>
<dbReference type="AlphaFoldDB" id="A0AAJ0MEP5"/>
<evidence type="ECO:0000313" key="3">
    <source>
        <dbReference type="Proteomes" id="UP001275084"/>
    </source>
</evidence>
<name>A0AAJ0MEP5_9PEZI</name>
<feature type="region of interest" description="Disordered" evidence="1">
    <location>
        <begin position="394"/>
        <end position="423"/>
    </location>
</feature>
<dbReference type="Pfam" id="PF03357">
    <property type="entry name" value="Snf7"/>
    <property type="match status" value="1"/>
</dbReference>
<dbReference type="EMBL" id="JAUIQD010000004">
    <property type="protein sequence ID" value="KAK3353663.1"/>
    <property type="molecule type" value="Genomic_DNA"/>
</dbReference>
<dbReference type="Proteomes" id="UP001275084">
    <property type="component" value="Unassembled WGS sequence"/>
</dbReference>
<dbReference type="Gene3D" id="6.10.250.1710">
    <property type="match status" value="1"/>
</dbReference>
<accession>A0AAJ0MEP5</accession>
<proteinExistence type="predicted"/>
<dbReference type="GO" id="GO:0005771">
    <property type="term" value="C:multivesicular body"/>
    <property type="evidence" value="ECO:0007669"/>
    <property type="project" value="TreeGrafter"/>
</dbReference>
<feature type="compositionally biased region" description="Basic and acidic residues" evidence="1">
    <location>
        <begin position="462"/>
        <end position="474"/>
    </location>
</feature>
<dbReference type="GO" id="GO:0009898">
    <property type="term" value="C:cytoplasmic side of plasma membrane"/>
    <property type="evidence" value="ECO:0007669"/>
    <property type="project" value="TreeGrafter"/>
</dbReference>
<sequence>MSQLLDYLVEKEPGFRKARLPALYSDFQYQRTLNPDGYQANVSAWRRALSRLVRSGLAPSPRGATPSLLVLSSNEQLLRALETKQYGRPLALGAVVREALAAKDLMPLSEFLAARESIYHRPWSVWDLAAWTMKQLGVADYLRSDKLPAGEFVVVANVEEVGKLFGDRSEAASSRFERTFSKTHFYKTFNSQLVEGKQLPQTDMDVLLKFLSRDKGVVLYDGETVKIKAPGQDKQTAITEEDASIAQLKEMLEYLTHQTALLSTRIDELTTTAKEAVAKKNRVAALAALKSKKLAETTLERRFTTVSQLEEVAAKIEQASDNVQLAKVMEASGEALRTLHAQVGGAERVEEVVDRLREQMSAADEVNSILAESAGAVVDEAEIDDELAALEGEEKAKVAESERKKAEAEKARRDAEMAREVEETRKRLEAIEKIAAEQQRREQAETQEAEALMGRMSLEETVPEREREEPQAAV</sequence>
<dbReference type="PANTHER" id="PTHR22761">
    <property type="entry name" value="CHARGED MULTIVESICULAR BODY PROTEIN"/>
    <property type="match status" value="1"/>
</dbReference>
<protein>
    <submittedName>
        <fullName evidence="2">Snf7-domain-containing protein</fullName>
    </submittedName>
</protein>
<dbReference type="GO" id="GO:0000815">
    <property type="term" value="C:ESCRT III complex"/>
    <property type="evidence" value="ECO:0007669"/>
    <property type="project" value="TreeGrafter"/>
</dbReference>
<gene>
    <name evidence="2" type="ORF">B0T25DRAFT_568852</name>
</gene>
<organism evidence="2 3">
    <name type="scientific">Lasiosphaeria hispida</name>
    <dbReference type="NCBI Taxonomy" id="260671"/>
    <lineage>
        <taxon>Eukaryota</taxon>
        <taxon>Fungi</taxon>
        <taxon>Dikarya</taxon>
        <taxon>Ascomycota</taxon>
        <taxon>Pezizomycotina</taxon>
        <taxon>Sordariomycetes</taxon>
        <taxon>Sordariomycetidae</taxon>
        <taxon>Sordariales</taxon>
        <taxon>Lasiosphaeriaceae</taxon>
        <taxon>Lasiosphaeria</taxon>
    </lineage>
</organism>